<dbReference type="GO" id="GO:0042791">
    <property type="term" value="P:5S class rRNA transcription by RNA polymerase III"/>
    <property type="evidence" value="ECO:0007669"/>
    <property type="project" value="TreeGrafter"/>
</dbReference>
<feature type="region of interest" description="Disordered" evidence="1">
    <location>
        <begin position="1"/>
        <end position="35"/>
    </location>
</feature>
<proteinExistence type="predicted"/>
<keyword evidence="3" id="KW-1185">Reference proteome</keyword>
<evidence type="ECO:0000256" key="1">
    <source>
        <dbReference type="SAM" id="MobiDB-lite"/>
    </source>
</evidence>
<dbReference type="OrthoDB" id="68020at2759"/>
<dbReference type="Proteomes" id="UP000245207">
    <property type="component" value="Unassembled WGS sequence"/>
</dbReference>
<dbReference type="STRING" id="35608.A0A2U1QN98"/>
<sequence>MRSYQHDHYLEVRETHTNDSEPIKLQQKNHEDKDKNLIEETCTRTDEVHHRVTILNYSEEVPQPINEVNASIEMEITSPQEEKFEFVNDDSPCYKPILPWINGDGTINEMVYKGLVRRALGIMMQNPGILKHQTSFVTFYESCRKLLELMILGNHVTFVFRLQEELTYWSSKIQGKF</sequence>
<dbReference type="AlphaFoldDB" id="A0A2U1QN98"/>
<evidence type="ECO:0000313" key="2">
    <source>
        <dbReference type="EMBL" id="PWA99480.1"/>
    </source>
</evidence>
<reference evidence="2 3" key="1">
    <citation type="journal article" date="2018" name="Mol. Plant">
        <title>The genome of Artemisia annua provides insight into the evolution of Asteraceae family and artemisinin biosynthesis.</title>
        <authorList>
            <person name="Shen Q."/>
            <person name="Zhang L."/>
            <person name="Liao Z."/>
            <person name="Wang S."/>
            <person name="Yan T."/>
            <person name="Shi P."/>
            <person name="Liu M."/>
            <person name="Fu X."/>
            <person name="Pan Q."/>
            <person name="Wang Y."/>
            <person name="Lv Z."/>
            <person name="Lu X."/>
            <person name="Zhang F."/>
            <person name="Jiang W."/>
            <person name="Ma Y."/>
            <person name="Chen M."/>
            <person name="Hao X."/>
            <person name="Li L."/>
            <person name="Tang Y."/>
            <person name="Lv G."/>
            <person name="Zhou Y."/>
            <person name="Sun X."/>
            <person name="Brodelius P.E."/>
            <person name="Rose J.K.C."/>
            <person name="Tang K."/>
        </authorList>
    </citation>
    <scope>NUCLEOTIDE SEQUENCE [LARGE SCALE GENOMIC DNA]</scope>
    <source>
        <strain evidence="3">cv. Huhao1</strain>
        <tissue evidence="2">Leaf</tissue>
    </source>
</reference>
<dbReference type="InterPro" id="IPR044210">
    <property type="entry name" value="Tfc3-like"/>
</dbReference>
<name>A0A2U1QN98_ARTAN</name>
<dbReference type="EMBL" id="PKPP01000018">
    <property type="protein sequence ID" value="PWA99480.1"/>
    <property type="molecule type" value="Genomic_DNA"/>
</dbReference>
<organism evidence="2 3">
    <name type="scientific">Artemisia annua</name>
    <name type="common">Sweet wormwood</name>
    <dbReference type="NCBI Taxonomy" id="35608"/>
    <lineage>
        <taxon>Eukaryota</taxon>
        <taxon>Viridiplantae</taxon>
        <taxon>Streptophyta</taxon>
        <taxon>Embryophyta</taxon>
        <taxon>Tracheophyta</taxon>
        <taxon>Spermatophyta</taxon>
        <taxon>Magnoliopsida</taxon>
        <taxon>eudicotyledons</taxon>
        <taxon>Gunneridae</taxon>
        <taxon>Pentapetalae</taxon>
        <taxon>asterids</taxon>
        <taxon>campanulids</taxon>
        <taxon>Asterales</taxon>
        <taxon>Asteraceae</taxon>
        <taxon>Asteroideae</taxon>
        <taxon>Anthemideae</taxon>
        <taxon>Artemisiinae</taxon>
        <taxon>Artemisia</taxon>
    </lineage>
</organism>
<dbReference type="GO" id="GO:0006384">
    <property type="term" value="P:transcription initiation at RNA polymerase III promoter"/>
    <property type="evidence" value="ECO:0007669"/>
    <property type="project" value="InterPro"/>
</dbReference>
<dbReference type="PANTHER" id="PTHR15180">
    <property type="entry name" value="GENERAL TRANSCRIPTION FACTOR 3C POLYPEPTIDE 1"/>
    <property type="match status" value="1"/>
</dbReference>
<dbReference type="GO" id="GO:0003677">
    <property type="term" value="F:DNA binding"/>
    <property type="evidence" value="ECO:0007669"/>
    <property type="project" value="InterPro"/>
</dbReference>
<dbReference type="GO" id="GO:0000127">
    <property type="term" value="C:transcription factor TFIIIC complex"/>
    <property type="evidence" value="ECO:0007669"/>
    <property type="project" value="InterPro"/>
</dbReference>
<accession>A0A2U1QN98</accession>
<dbReference type="PANTHER" id="PTHR15180:SF1">
    <property type="entry name" value="GENERAL TRANSCRIPTION FACTOR 3C POLYPEPTIDE 1"/>
    <property type="match status" value="1"/>
</dbReference>
<evidence type="ECO:0000313" key="3">
    <source>
        <dbReference type="Proteomes" id="UP000245207"/>
    </source>
</evidence>
<comment type="caution">
    <text evidence="2">The sequence shown here is derived from an EMBL/GenBank/DDBJ whole genome shotgun (WGS) entry which is preliminary data.</text>
</comment>
<protein>
    <submittedName>
        <fullName evidence="2">B-block binding subunit of TFIIIC</fullName>
    </submittedName>
</protein>
<gene>
    <name evidence="2" type="ORF">CTI12_AA007500</name>
</gene>